<dbReference type="Gene3D" id="3.40.50.720">
    <property type="entry name" value="NAD(P)-binding Rossmann-like Domain"/>
    <property type="match status" value="1"/>
</dbReference>
<keyword evidence="1" id="KW-0614">Plasmid</keyword>
<name>A0ABY5RY65_9HYPH</name>
<evidence type="ECO:0000313" key="2">
    <source>
        <dbReference type="Proteomes" id="UP001017257"/>
    </source>
</evidence>
<dbReference type="SUPFAM" id="SSF51735">
    <property type="entry name" value="NAD(P)-binding Rossmann-fold domains"/>
    <property type="match status" value="1"/>
</dbReference>
<dbReference type="Proteomes" id="UP001017257">
    <property type="component" value="Plasmid pR24_1"/>
</dbReference>
<protein>
    <submittedName>
        <fullName evidence="1">Uncharacterized protein</fullName>
    </submittedName>
</protein>
<keyword evidence="2" id="KW-1185">Reference proteome</keyword>
<evidence type="ECO:0000313" key="1">
    <source>
        <dbReference type="EMBL" id="UVF22203.1"/>
    </source>
</evidence>
<reference evidence="1" key="1">
    <citation type="submission" date="2022-08" db="EMBL/GenBank/DDBJ databases">
        <title>Microvirga terrae sp. nov., isolated from soil.</title>
        <authorList>
            <person name="Kim K.H."/>
            <person name="Seo Y.L."/>
            <person name="Kim J.M."/>
            <person name="Lee J.K."/>
            <person name="Han D.M."/>
            <person name="Jeon C.O."/>
        </authorList>
    </citation>
    <scope>NUCLEOTIDE SEQUENCE</scope>
    <source>
        <strain evidence="1">R24</strain>
        <plasmid evidence="1">pR24_1</plasmid>
    </source>
</reference>
<sequence>MLLKGQSVLVLGVSSGIDAEVGLALAAAGAEIAINDHTGLEAAGRITSNIPSRGGETFAIEADV</sequence>
<organism evidence="1 2">
    <name type="scientific">Microvirga terrae</name>
    <dbReference type="NCBI Taxonomy" id="2740529"/>
    <lineage>
        <taxon>Bacteria</taxon>
        <taxon>Pseudomonadati</taxon>
        <taxon>Pseudomonadota</taxon>
        <taxon>Alphaproteobacteria</taxon>
        <taxon>Hyphomicrobiales</taxon>
        <taxon>Methylobacteriaceae</taxon>
        <taxon>Microvirga</taxon>
    </lineage>
</organism>
<dbReference type="EMBL" id="CP102846">
    <property type="protein sequence ID" value="UVF22203.1"/>
    <property type="molecule type" value="Genomic_DNA"/>
</dbReference>
<dbReference type="InterPro" id="IPR036291">
    <property type="entry name" value="NAD(P)-bd_dom_sf"/>
</dbReference>
<proteinExistence type="predicted"/>
<geneLocation type="plasmid" evidence="1 2">
    <name>pR24_1</name>
</geneLocation>
<dbReference type="RefSeq" id="WP_173945609.1">
    <property type="nucleotide sequence ID" value="NZ_CP102846.1"/>
</dbReference>
<gene>
    <name evidence="1" type="ORF">HPT29_026275</name>
</gene>
<accession>A0ABY5RY65</accession>